<feature type="signal peptide" evidence="7">
    <location>
        <begin position="1"/>
        <end position="24"/>
    </location>
</feature>
<dbReference type="SUPFAM" id="SSF49785">
    <property type="entry name" value="Galactose-binding domain-like"/>
    <property type="match status" value="2"/>
</dbReference>
<dbReference type="GO" id="GO:0004565">
    <property type="term" value="F:beta-galactosidase activity"/>
    <property type="evidence" value="ECO:0007669"/>
    <property type="project" value="UniProtKB-EC"/>
</dbReference>
<dbReference type="InterPro" id="IPR041392">
    <property type="entry name" value="GHD"/>
</dbReference>
<dbReference type="InterPro" id="IPR031330">
    <property type="entry name" value="Gly_Hdrlase_35_cat"/>
</dbReference>
<evidence type="ECO:0000256" key="4">
    <source>
        <dbReference type="ARBA" id="ARBA00022729"/>
    </source>
</evidence>
<keyword evidence="4 7" id="KW-0732">Signal</keyword>
<evidence type="ECO:0000256" key="2">
    <source>
        <dbReference type="ARBA" id="ARBA00009809"/>
    </source>
</evidence>
<sequence>MDRSSVFFFLLGLVLLCSCSQSSAVEVTYDGRAIKIDGERCVLFSGSIHYPRSTSKMWPDLIQKAKDGGLEAIETHTLTSQVVYDFSGNLNLSVPYVCAEWNYGGFPVWLHNMPGIALRTDNEIYKNEMQNFTTLIVDMVRKEKLFASQGGPIILAQINTCNGWYCDSFTPNNPNVPKMWNWTGWFKHWGGKVPHRTAEDLEFSVVRFFQFGGTGGSYITTSYDYDAPLDKFGNLNQPKWGHLKQLYLHLKSMEKSLTSGDISSTDFGNSVTATKYDLNGIASANSSTDATITFQGNQYYVPAWSVSILPDCKNEVNTQISVIVKKSNKAEEEPSALNWVWRTKNNKGTALQGLGPNIVEGILEQKAASNDTSDYQWYMTSVDLEENDPIVNQDLSLRVNTTGHGHVLYAYVNGKHVGSQLAKYGSYNFVFEHNITLNIGSNQVSLISATIGLRNYGAMYDQVYDGINSVEIVGTKGDETLIKDLSSHNWTYKTTFKAPLGKDSVVVDLQGIGKGCNATCDYRGAYTNSKCATNGGSSQRWYHVPRSFLREDKNALVLFEEIGGNPFYVNFETLVGGSWSCRVIV</sequence>
<accession>A0A7J7MYK0</accession>
<feature type="domain" description="Glycoside hydrolase 35 catalytic" evidence="8">
    <location>
        <begin position="35"/>
        <end position="161"/>
    </location>
</feature>
<feature type="chain" id="PRO_5029714120" description="beta-galactosidase" evidence="7">
    <location>
        <begin position="25"/>
        <end position="585"/>
    </location>
</feature>
<evidence type="ECO:0000256" key="5">
    <source>
        <dbReference type="ARBA" id="ARBA00022801"/>
    </source>
</evidence>
<dbReference type="FunFam" id="2.60.120.260:FF:000142">
    <property type="entry name" value="Beta-galactosidase"/>
    <property type="match status" value="1"/>
</dbReference>
<comment type="similarity">
    <text evidence="2">Belongs to the glycosyl hydrolase 35 family.</text>
</comment>
<name>A0A7J7MYK0_9MAGN</name>
<dbReference type="PROSITE" id="PS51257">
    <property type="entry name" value="PROKAR_LIPOPROTEIN"/>
    <property type="match status" value="1"/>
</dbReference>
<dbReference type="InterPro" id="IPR017853">
    <property type="entry name" value="GH"/>
</dbReference>
<dbReference type="SUPFAM" id="SSF51445">
    <property type="entry name" value="(Trans)glycosidases"/>
    <property type="match status" value="1"/>
</dbReference>
<dbReference type="InterPro" id="IPR048913">
    <property type="entry name" value="BetaGal_gal-bd"/>
</dbReference>
<dbReference type="PRINTS" id="PR00742">
    <property type="entry name" value="GLHYDRLASE35"/>
</dbReference>
<feature type="domain" description="Beta-galactosidase beta-sandwich" evidence="9">
    <location>
        <begin position="284"/>
        <end position="316"/>
    </location>
</feature>
<dbReference type="Gene3D" id="3.20.20.80">
    <property type="entry name" value="Glycosidases"/>
    <property type="match status" value="2"/>
</dbReference>
<dbReference type="InterPro" id="IPR008979">
    <property type="entry name" value="Galactose-bd-like_sf"/>
</dbReference>
<reference evidence="11 12" key="1">
    <citation type="journal article" date="2020" name="IScience">
        <title>Genome Sequencing of the Endangered Kingdonia uniflora (Circaeasteraceae, Ranunculales) Reveals Potential Mechanisms of Evolutionary Specialization.</title>
        <authorList>
            <person name="Sun Y."/>
            <person name="Deng T."/>
            <person name="Zhang A."/>
            <person name="Moore M.J."/>
            <person name="Landis J.B."/>
            <person name="Lin N."/>
            <person name="Zhang H."/>
            <person name="Zhang X."/>
            <person name="Huang J."/>
            <person name="Zhang X."/>
            <person name="Sun H."/>
            <person name="Wang H."/>
        </authorList>
    </citation>
    <scope>NUCLEOTIDE SEQUENCE [LARGE SCALE GENOMIC DNA]</scope>
    <source>
        <strain evidence="11">TB1705</strain>
        <tissue evidence="11">Leaf</tissue>
    </source>
</reference>
<dbReference type="Gene3D" id="2.60.120.260">
    <property type="entry name" value="Galactose-binding domain-like"/>
    <property type="match status" value="1"/>
</dbReference>
<evidence type="ECO:0000313" key="12">
    <source>
        <dbReference type="Proteomes" id="UP000541444"/>
    </source>
</evidence>
<dbReference type="Pfam" id="PF21467">
    <property type="entry name" value="BetaGal_gal-bd"/>
    <property type="match status" value="1"/>
</dbReference>
<evidence type="ECO:0000259" key="8">
    <source>
        <dbReference type="Pfam" id="PF01301"/>
    </source>
</evidence>
<dbReference type="EC" id="3.2.1.23" evidence="3"/>
<feature type="domain" description="Beta-galactosidase galactose-binding" evidence="10">
    <location>
        <begin position="492"/>
        <end position="554"/>
    </location>
</feature>
<organism evidence="11 12">
    <name type="scientific">Kingdonia uniflora</name>
    <dbReference type="NCBI Taxonomy" id="39325"/>
    <lineage>
        <taxon>Eukaryota</taxon>
        <taxon>Viridiplantae</taxon>
        <taxon>Streptophyta</taxon>
        <taxon>Embryophyta</taxon>
        <taxon>Tracheophyta</taxon>
        <taxon>Spermatophyta</taxon>
        <taxon>Magnoliopsida</taxon>
        <taxon>Ranunculales</taxon>
        <taxon>Circaeasteraceae</taxon>
        <taxon>Kingdonia</taxon>
    </lineage>
</organism>
<keyword evidence="12" id="KW-1185">Reference proteome</keyword>
<evidence type="ECO:0000313" key="11">
    <source>
        <dbReference type="EMBL" id="KAF6159860.1"/>
    </source>
</evidence>
<comment type="caution">
    <text evidence="11">The sequence shown here is derived from an EMBL/GenBank/DDBJ whole genome shotgun (WGS) entry which is preliminary data.</text>
</comment>
<gene>
    <name evidence="11" type="ORF">GIB67_032944</name>
</gene>
<dbReference type="Proteomes" id="UP000541444">
    <property type="component" value="Unassembled WGS sequence"/>
</dbReference>
<protein>
    <recommendedName>
        <fullName evidence="3">beta-galactosidase</fullName>
        <ecNumber evidence="3">3.2.1.23</ecNumber>
    </recommendedName>
</protein>
<keyword evidence="6" id="KW-0326">Glycosidase</keyword>
<evidence type="ECO:0000259" key="9">
    <source>
        <dbReference type="Pfam" id="PF17834"/>
    </source>
</evidence>
<dbReference type="AlphaFoldDB" id="A0A7J7MYK0"/>
<proteinExistence type="inferred from homology"/>
<evidence type="ECO:0000256" key="1">
    <source>
        <dbReference type="ARBA" id="ARBA00001412"/>
    </source>
</evidence>
<dbReference type="GO" id="GO:0005975">
    <property type="term" value="P:carbohydrate metabolic process"/>
    <property type="evidence" value="ECO:0007669"/>
    <property type="project" value="InterPro"/>
</dbReference>
<keyword evidence="5" id="KW-0378">Hydrolase</keyword>
<dbReference type="OrthoDB" id="1657402at2759"/>
<dbReference type="Pfam" id="PF01301">
    <property type="entry name" value="Glyco_hydro_35"/>
    <property type="match status" value="1"/>
</dbReference>
<dbReference type="PANTHER" id="PTHR23421">
    <property type="entry name" value="BETA-GALACTOSIDASE RELATED"/>
    <property type="match status" value="1"/>
</dbReference>
<evidence type="ECO:0000256" key="7">
    <source>
        <dbReference type="SAM" id="SignalP"/>
    </source>
</evidence>
<evidence type="ECO:0000259" key="10">
    <source>
        <dbReference type="Pfam" id="PF21467"/>
    </source>
</evidence>
<comment type="catalytic activity">
    <reaction evidence="1">
        <text>Hydrolysis of terminal non-reducing beta-D-galactose residues in beta-D-galactosides.</text>
        <dbReference type="EC" id="3.2.1.23"/>
    </reaction>
</comment>
<evidence type="ECO:0000256" key="6">
    <source>
        <dbReference type="ARBA" id="ARBA00023295"/>
    </source>
</evidence>
<dbReference type="InterPro" id="IPR001944">
    <property type="entry name" value="Glycoside_Hdrlase_35"/>
</dbReference>
<dbReference type="EMBL" id="JACGCM010001183">
    <property type="protein sequence ID" value="KAF6159860.1"/>
    <property type="molecule type" value="Genomic_DNA"/>
</dbReference>
<evidence type="ECO:0000256" key="3">
    <source>
        <dbReference type="ARBA" id="ARBA00012756"/>
    </source>
</evidence>
<dbReference type="Pfam" id="PF17834">
    <property type="entry name" value="GHD"/>
    <property type="match status" value="1"/>
</dbReference>